<evidence type="ECO:0000313" key="2">
    <source>
        <dbReference type="EMBL" id="SOQ47922.1"/>
    </source>
</evidence>
<evidence type="ECO:0000256" key="1">
    <source>
        <dbReference type="SAM" id="MobiDB-lite"/>
    </source>
</evidence>
<name>A0A2H1W500_SPOFR</name>
<gene>
    <name evidence="2" type="ORF">SFRICE_010007</name>
</gene>
<sequence>MKVELCGDEPRVAGIRATTEKFSKNRKKPRNTSPDSGIEPEIPMSGSRTRNHSANEAVSTYYLTVYK</sequence>
<proteinExistence type="predicted"/>
<organism evidence="2">
    <name type="scientific">Spodoptera frugiperda</name>
    <name type="common">Fall armyworm</name>
    <dbReference type="NCBI Taxonomy" id="7108"/>
    <lineage>
        <taxon>Eukaryota</taxon>
        <taxon>Metazoa</taxon>
        <taxon>Ecdysozoa</taxon>
        <taxon>Arthropoda</taxon>
        <taxon>Hexapoda</taxon>
        <taxon>Insecta</taxon>
        <taxon>Pterygota</taxon>
        <taxon>Neoptera</taxon>
        <taxon>Endopterygota</taxon>
        <taxon>Lepidoptera</taxon>
        <taxon>Glossata</taxon>
        <taxon>Ditrysia</taxon>
        <taxon>Noctuoidea</taxon>
        <taxon>Noctuidae</taxon>
        <taxon>Amphipyrinae</taxon>
        <taxon>Spodoptera</taxon>
    </lineage>
</organism>
<dbReference type="AlphaFoldDB" id="A0A2H1W500"/>
<feature type="region of interest" description="Disordered" evidence="1">
    <location>
        <begin position="17"/>
        <end position="55"/>
    </location>
</feature>
<protein>
    <submittedName>
        <fullName evidence="2">SFRICE_010007</fullName>
    </submittedName>
</protein>
<dbReference type="EMBL" id="ODYU01006251">
    <property type="protein sequence ID" value="SOQ47922.1"/>
    <property type="molecule type" value="Genomic_DNA"/>
</dbReference>
<reference evidence="2" key="1">
    <citation type="submission" date="2016-07" db="EMBL/GenBank/DDBJ databases">
        <authorList>
            <person name="Bretaudeau A."/>
        </authorList>
    </citation>
    <scope>NUCLEOTIDE SEQUENCE</scope>
    <source>
        <strain evidence="2">Rice</strain>
        <tissue evidence="2">Whole body</tissue>
    </source>
</reference>
<feature type="compositionally biased region" description="Polar residues" evidence="1">
    <location>
        <begin position="46"/>
        <end position="55"/>
    </location>
</feature>
<accession>A0A2H1W500</accession>